<keyword evidence="3" id="KW-0969">Cilium</keyword>
<keyword evidence="6" id="KW-1185">Reference proteome</keyword>
<dbReference type="GO" id="GO:0060271">
    <property type="term" value="P:cilium assembly"/>
    <property type="evidence" value="ECO:0007669"/>
    <property type="project" value="UniProtKB-UniRule"/>
</dbReference>
<dbReference type="Proteomes" id="UP000261540">
    <property type="component" value="Unplaced"/>
</dbReference>
<evidence type="ECO:0000256" key="1">
    <source>
        <dbReference type="ARBA" id="ARBA00007209"/>
    </source>
</evidence>
<dbReference type="OrthoDB" id="9886517at2759"/>
<dbReference type="Pfam" id="PF03148">
    <property type="entry name" value="Tektin"/>
    <property type="match status" value="1"/>
</dbReference>
<dbReference type="InterPro" id="IPR048256">
    <property type="entry name" value="Tektin-like"/>
</dbReference>
<evidence type="ECO:0000256" key="4">
    <source>
        <dbReference type="SAM" id="Coils"/>
    </source>
</evidence>
<comment type="subcellular location">
    <subcellularLocation>
        <location evidence="3">Cytoplasm</location>
        <location evidence="3">Cytoskeleton</location>
        <location evidence="3">Cilium axoneme</location>
    </subcellularLocation>
</comment>
<keyword evidence="3" id="KW-0966">Cell projection</keyword>
<dbReference type="PRINTS" id="PR00511">
    <property type="entry name" value="TEKTIN"/>
</dbReference>
<evidence type="ECO:0000313" key="6">
    <source>
        <dbReference type="Proteomes" id="UP000261540"/>
    </source>
</evidence>
<organism evidence="5 6">
    <name type="scientific">Paramormyrops kingsleyae</name>
    <dbReference type="NCBI Taxonomy" id="1676925"/>
    <lineage>
        <taxon>Eukaryota</taxon>
        <taxon>Metazoa</taxon>
        <taxon>Chordata</taxon>
        <taxon>Craniata</taxon>
        <taxon>Vertebrata</taxon>
        <taxon>Euteleostomi</taxon>
        <taxon>Actinopterygii</taxon>
        <taxon>Neopterygii</taxon>
        <taxon>Teleostei</taxon>
        <taxon>Osteoglossocephala</taxon>
        <taxon>Osteoglossomorpha</taxon>
        <taxon>Osteoglossiformes</taxon>
        <taxon>Mormyridae</taxon>
        <taxon>Paramormyrops</taxon>
    </lineage>
</organism>
<evidence type="ECO:0000313" key="5">
    <source>
        <dbReference type="Ensembl" id="ENSPKIP00000031617.1"/>
    </source>
</evidence>
<dbReference type="GO" id="GO:0015630">
    <property type="term" value="C:microtubule cytoskeleton"/>
    <property type="evidence" value="ECO:0007669"/>
    <property type="project" value="UniProtKB-UniRule"/>
</dbReference>
<keyword evidence="3" id="KW-0282">Flagellum</keyword>
<dbReference type="Ensembl" id="ENSPKIT00000012467.1">
    <property type="protein sequence ID" value="ENSPKIP00000031617.1"/>
    <property type="gene ID" value="ENSPKIG00000012020.1"/>
</dbReference>
<dbReference type="Ensembl" id="ENSPKIT00000012452.1">
    <property type="protein sequence ID" value="ENSPKIP00000031603.1"/>
    <property type="gene ID" value="ENSPKIG00000012020.1"/>
</dbReference>
<keyword evidence="2" id="KW-0963">Cytoplasm</keyword>
<dbReference type="GO" id="GO:0036126">
    <property type="term" value="C:sperm flagellum"/>
    <property type="evidence" value="ECO:0007669"/>
    <property type="project" value="TreeGrafter"/>
</dbReference>
<evidence type="ECO:0000256" key="3">
    <source>
        <dbReference type="RuleBase" id="RU367040"/>
    </source>
</evidence>
<keyword evidence="4" id="KW-0175">Coiled coil</keyword>
<dbReference type="PANTHER" id="PTHR19960">
    <property type="entry name" value="TEKTIN"/>
    <property type="match status" value="1"/>
</dbReference>
<sequence>MELVGSTLTATYARPKTSHFLPAISTMSASYRGHQPSVGLTQSARDQPWRTNMYFRSSGTVPTLASLQTPPQDLVRAKTTLYPSSRAALSARYTPEDWHKSNQSYYRESESSRNSAERLRWDTVRLIQDKEQLTRRSQESTSRNIGKRINDITFWRSELSHEIDSMVGEIAALAEVKRRLDRALAETEGPLQVAQECLYHREKRMLIDLVHDNVEKEIIREVELMKSCQQRMRRHADLAAAQLASNRAAQHEMERDLSDKAIAQRIDSRCRQLRNTSDGISFHRGIERLDPSLSLPDSWSKFTDDNILRSQSERAASHKLRDDIEFLLSSTSNEMWSQFNSVNVAFTNRISEIAEAKNSLQTHLAKTLQEIFQTENLIEVLKKAIRDKESPLKLAQTRLEERTRRPNVELCRDSPHHRLVTEVREIEETMGQLRERLQAAEGALQTLVKTKVSLEHDISIKANSLFLDQEKCMGMRKTFPSTPRLVGYT</sequence>
<dbReference type="InterPro" id="IPR000435">
    <property type="entry name" value="Tektins"/>
</dbReference>
<accession>A0A3B3SLK5</accession>
<name>A0A3B3SLK5_9TELE</name>
<dbReference type="GO" id="GO:0005930">
    <property type="term" value="C:axoneme"/>
    <property type="evidence" value="ECO:0007669"/>
    <property type="project" value="UniProtKB-SubCell"/>
</dbReference>
<protein>
    <recommendedName>
        <fullName evidence="3">Tektin</fullName>
    </recommendedName>
</protein>
<reference evidence="5" key="1">
    <citation type="submission" date="2025-05" db="UniProtKB">
        <authorList>
            <consortium name="Ensembl"/>
        </authorList>
    </citation>
    <scope>IDENTIFICATION</scope>
</reference>
<dbReference type="PANTHER" id="PTHR19960:SF11">
    <property type="entry name" value="TEKTIN"/>
    <property type="match status" value="1"/>
</dbReference>
<dbReference type="GO" id="GO:0060294">
    <property type="term" value="P:cilium movement involved in cell motility"/>
    <property type="evidence" value="ECO:0007669"/>
    <property type="project" value="UniProtKB-UniRule"/>
</dbReference>
<evidence type="ECO:0000256" key="2">
    <source>
        <dbReference type="ARBA" id="ARBA00022490"/>
    </source>
</evidence>
<dbReference type="GeneTree" id="ENSGT00950000182894"/>
<dbReference type="AlphaFoldDB" id="A0A3B3SLK5"/>
<dbReference type="GO" id="GO:0005634">
    <property type="term" value="C:nucleus"/>
    <property type="evidence" value="ECO:0007669"/>
    <property type="project" value="TreeGrafter"/>
</dbReference>
<comment type="similarity">
    <text evidence="1 3">Belongs to the tektin family.</text>
</comment>
<proteinExistence type="inferred from homology"/>
<feature type="coiled-coil region" evidence="4">
    <location>
        <begin position="416"/>
        <end position="450"/>
    </location>
</feature>
<dbReference type="STRING" id="1676925.ENSPKIP00000031603"/>